<accession>A0RWE7</accession>
<protein>
    <submittedName>
        <fullName evidence="1">Uncharacterized protein</fullName>
    </submittedName>
</protein>
<dbReference type="EMBL" id="DP000238">
    <property type="protein sequence ID" value="ABK77664.1"/>
    <property type="molecule type" value="Genomic_DNA"/>
</dbReference>
<sequence length="465" mass="51711">MRVYLAAAAVLAAAALPIYGVQEAAAEAQDISAGALAPWDPAAPPESETQEEQLELARRRIDLVPSEGYTQIREGLVEDAMLAHSGGFFTPEVMKEKYPRIMSVLPGAFMEVDTVMHEKYAQHSAGRMSDGSIEWTISTGISKLEFLASVFNTQRQPGVLESPTKMMHEYAEMTVDSHGRFLEKLGNATDADREGISQVRWTGIVLNYFINKEVRAWNSGEAIPPAAWMERHEQYIAYVAEKIGPWNERLSDSIDEYNEGNHSRYRIGTKTSVQQMEDVYKASAAAAVPEHAAPSWERFRNAAGQLIERNKEIGIWVISGNETALMQAEEITRELVRGGHEKYWSVPLPIPKHPLGEPHVVGRDTVIRLLEDSHSTDHELCERCFDKPSVVVERGLNITWSNDSPVMHGFASGTPVGGEDGTFFTGVIKPGETYSLDTSGLDAGHYGYYCVWHPWETGSFEVREP</sequence>
<dbReference type="PANTHER" id="PTHR36507:SF1">
    <property type="entry name" value="BLL1555 PROTEIN"/>
    <property type="match status" value="1"/>
</dbReference>
<dbReference type="PANTHER" id="PTHR36507">
    <property type="entry name" value="BLL1555 PROTEIN"/>
    <property type="match status" value="1"/>
</dbReference>
<dbReference type="Gene3D" id="2.60.40.420">
    <property type="entry name" value="Cupredoxins - blue copper proteins"/>
    <property type="match status" value="1"/>
</dbReference>
<name>A0RWE7_CENSY</name>
<dbReference type="EnsemblBacteria" id="ABK77664">
    <property type="protein sequence ID" value="ABK77664"/>
    <property type="gene ID" value="CENSYa_1033"/>
</dbReference>
<dbReference type="HOGENOM" id="CLU_586094_0_0_2"/>
<dbReference type="AlphaFoldDB" id="A0RWE7"/>
<gene>
    <name evidence="1" type="ordered locus">CENSYa_1033</name>
</gene>
<proteinExistence type="predicted"/>
<evidence type="ECO:0000313" key="1">
    <source>
        <dbReference type="EMBL" id="ABK77664.1"/>
    </source>
</evidence>
<evidence type="ECO:0000313" key="2">
    <source>
        <dbReference type="Proteomes" id="UP000000758"/>
    </source>
</evidence>
<dbReference type="InterPro" id="IPR052721">
    <property type="entry name" value="ET_Amicyanin"/>
</dbReference>
<reference evidence="1 2" key="1">
    <citation type="journal article" date="2006" name="Proc. Natl. Acad. Sci. U.S.A.">
        <title>Genomic analysis of the uncultivated marine crenarchaeote Cenarchaeum symbiosum.</title>
        <authorList>
            <person name="Hallam S.J."/>
            <person name="Konstantinidis K.T."/>
            <person name="Putnam N."/>
            <person name="Schleper C."/>
            <person name="Watanabe Y."/>
            <person name="Sugahara J."/>
            <person name="Preston C."/>
            <person name="de la Torre J."/>
            <person name="Richardson P.M."/>
            <person name="DeLong E.F."/>
        </authorList>
    </citation>
    <scope>NUCLEOTIDE SEQUENCE [LARGE SCALE GENOMIC DNA]</scope>
    <source>
        <strain evidence="2">A</strain>
    </source>
</reference>
<dbReference type="SUPFAM" id="SSF49503">
    <property type="entry name" value="Cupredoxins"/>
    <property type="match status" value="1"/>
</dbReference>
<dbReference type="Proteomes" id="UP000000758">
    <property type="component" value="Chromosome"/>
</dbReference>
<organism evidence="1 2">
    <name type="scientific">Cenarchaeum symbiosum (strain A)</name>
    <dbReference type="NCBI Taxonomy" id="414004"/>
    <lineage>
        <taxon>Archaea</taxon>
        <taxon>Nitrososphaerota</taxon>
        <taxon>Candidatus Cenarchaeales</taxon>
        <taxon>Candidatus Cenarchaeaceae</taxon>
        <taxon>Candidatus Cenarchaeum</taxon>
    </lineage>
</organism>
<dbReference type="STRING" id="414004.CENSYa_1033"/>
<dbReference type="KEGG" id="csy:CENSYa_1033"/>
<dbReference type="InterPro" id="IPR008972">
    <property type="entry name" value="Cupredoxin"/>
</dbReference>
<keyword evidence="2" id="KW-1185">Reference proteome</keyword>